<evidence type="ECO:0000313" key="3">
    <source>
        <dbReference type="Proteomes" id="UP000543642"/>
    </source>
</evidence>
<sequence>MMSEQEKILHGKSEKLRLGQWLLLLYVAVAFVLVLAALAVHTLTQSGGIVQVYLFLPAAAGLSAVLIGGGILFLGEGVKAVRSPGLAHIRHLPRGFSVVCYLACGAAALAFGVFLLITTVAAPLGDIAYLNRPEIVELSQVELELDNWSDATNVSMKGIADDGRDYEFNVGDKVYEQWTALESSGGAETKNGARISYLPYTRTVVGVELWEE</sequence>
<gene>
    <name evidence="2" type="ORF">HNP82_003135</name>
</gene>
<keyword evidence="1" id="KW-0472">Membrane</keyword>
<proteinExistence type="predicted"/>
<reference evidence="2 3" key="1">
    <citation type="submission" date="2020-08" db="EMBL/GenBank/DDBJ databases">
        <title>Genomic Encyclopedia of Type Strains, Phase IV (KMG-IV): sequencing the most valuable type-strain genomes for metagenomic binning, comparative biology and taxonomic classification.</title>
        <authorList>
            <person name="Goeker M."/>
        </authorList>
    </citation>
    <scope>NUCLEOTIDE SEQUENCE [LARGE SCALE GENOMIC DNA]</scope>
    <source>
        <strain evidence="2 3">DSM 106146</strain>
    </source>
</reference>
<keyword evidence="3" id="KW-1185">Reference proteome</keyword>
<comment type="caution">
    <text evidence="2">The sequence shown here is derived from an EMBL/GenBank/DDBJ whole genome shotgun (WGS) entry which is preliminary data.</text>
</comment>
<name>A0A7W8HDI7_9FIRM</name>
<dbReference type="RefSeq" id="WP_183776200.1">
    <property type="nucleotide sequence ID" value="NZ_JACHFW010000017.1"/>
</dbReference>
<feature type="transmembrane region" description="Helical" evidence="1">
    <location>
        <begin position="95"/>
        <end position="117"/>
    </location>
</feature>
<evidence type="ECO:0000256" key="1">
    <source>
        <dbReference type="SAM" id="Phobius"/>
    </source>
</evidence>
<organism evidence="2 3">
    <name type="scientific">Catenibacillus scindens</name>
    <dbReference type="NCBI Taxonomy" id="673271"/>
    <lineage>
        <taxon>Bacteria</taxon>
        <taxon>Bacillati</taxon>
        <taxon>Bacillota</taxon>
        <taxon>Clostridia</taxon>
        <taxon>Lachnospirales</taxon>
        <taxon>Lachnospiraceae</taxon>
        <taxon>Catenibacillus</taxon>
    </lineage>
</organism>
<feature type="transmembrane region" description="Helical" evidence="1">
    <location>
        <begin position="52"/>
        <end position="74"/>
    </location>
</feature>
<protein>
    <submittedName>
        <fullName evidence="2">Uncharacterized protein</fullName>
    </submittedName>
</protein>
<evidence type="ECO:0000313" key="2">
    <source>
        <dbReference type="EMBL" id="MBB5265983.1"/>
    </source>
</evidence>
<dbReference type="EMBL" id="JACHFW010000017">
    <property type="protein sequence ID" value="MBB5265983.1"/>
    <property type="molecule type" value="Genomic_DNA"/>
</dbReference>
<keyword evidence="1" id="KW-1133">Transmembrane helix</keyword>
<dbReference type="Proteomes" id="UP000543642">
    <property type="component" value="Unassembled WGS sequence"/>
</dbReference>
<dbReference type="AlphaFoldDB" id="A0A7W8HDI7"/>
<accession>A0A7W8HDI7</accession>
<feature type="transmembrane region" description="Helical" evidence="1">
    <location>
        <begin position="21"/>
        <end position="40"/>
    </location>
</feature>
<keyword evidence="1" id="KW-0812">Transmembrane</keyword>